<organism evidence="1 2">
    <name type="scientific">Schistosoma mattheei</name>
    <dbReference type="NCBI Taxonomy" id="31246"/>
    <lineage>
        <taxon>Eukaryota</taxon>
        <taxon>Metazoa</taxon>
        <taxon>Spiralia</taxon>
        <taxon>Lophotrochozoa</taxon>
        <taxon>Platyhelminthes</taxon>
        <taxon>Trematoda</taxon>
        <taxon>Digenea</taxon>
        <taxon>Strigeidida</taxon>
        <taxon>Schistosomatoidea</taxon>
        <taxon>Schistosomatidae</taxon>
        <taxon>Schistosoma</taxon>
    </lineage>
</organism>
<dbReference type="EMBL" id="UZAL01035492">
    <property type="protein sequence ID" value="VDP67829.1"/>
    <property type="molecule type" value="Genomic_DNA"/>
</dbReference>
<protein>
    <submittedName>
        <fullName evidence="1">Uncharacterized protein</fullName>
    </submittedName>
</protein>
<name>A0A183PLC0_9TREM</name>
<sequence>MQSHGGISWFQPFNDNYINKEKHQPIRNHSVIRHTKLNDHFDLKHDPKSFKEFHLNSKKLHILNKPHNVHTSKISYCIPTNNKDLKSDYNEVNDICSCQCYMEESPDIINDKNQDPTIKSVDAVVKLHRLRWLGHVLRIPGHRLPRRPMLTSVGDGWKKVREQTVTSKSMVDMQCTKLHHMENTTPLLHTVDKLAYEGKSNSLSNPKITYEISDNPGGCTDIQDIFRKKMSSWISRSEERQRRLRFVIQERRYRKEGDMKRTEVLHSVVSNNFSKRPSISHLDQSYKNHFDNGIHSNGDSGTCCFDRSVIGSVLTNRNNSNNYFRTANSDKVLQRNFIKNPSRKSQLSVRYDRKQLIQEEHRPR</sequence>
<dbReference type="AlphaFoldDB" id="A0A183PLC0"/>
<reference evidence="1 2" key="1">
    <citation type="submission" date="2018-11" db="EMBL/GenBank/DDBJ databases">
        <authorList>
            <consortium name="Pathogen Informatics"/>
        </authorList>
    </citation>
    <scope>NUCLEOTIDE SEQUENCE [LARGE SCALE GENOMIC DNA]</scope>
    <source>
        <strain>Denwood</strain>
        <strain evidence="2">Zambia</strain>
    </source>
</reference>
<dbReference type="Proteomes" id="UP000269396">
    <property type="component" value="Unassembled WGS sequence"/>
</dbReference>
<proteinExistence type="predicted"/>
<evidence type="ECO:0000313" key="1">
    <source>
        <dbReference type="EMBL" id="VDP67829.1"/>
    </source>
</evidence>
<evidence type="ECO:0000313" key="2">
    <source>
        <dbReference type="Proteomes" id="UP000269396"/>
    </source>
</evidence>
<gene>
    <name evidence="1" type="ORF">SMTD_LOCUS15156</name>
</gene>
<accession>A0A183PLC0</accession>
<keyword evidence="2" id="KW-1185">Reference proteome</keyword>